<dbReference type="Proteomes" id="UP001153069">
    <property type="component" value="Unassembled WGS sequence"/>
</dbReference>
<reference evidence="2" key="1">
    <citation type="submission" date="2020-06" db="EMBL/GenBank/DDBJ databases">
        <authorList>
            <consortium name="Plant Systems Biology data submission"/>
        </authorList>
    </citation>
    <scope>NUCLEOTIDE SEQUENCE</scope>
    <source>
        <strain evidence="2">D6</strain>
    </source>
</reference>
<protein>
    <submittedName>
        <fullName evidence="2">Uncharacterized protein</fullName>
    </submittedName>
</protein>
<comment type="caution">
    <text evidence="2">The sequence shown here is derived from an EMBL/GenBank/DDBJ whole genome shotgun (WGS) entry which is preliminary data.</text>
</comment>
<accession>A0A9N8D8T1</accession>
<evidence type="ECO:0000256" key="1">
    <source>
        <dbReference type="SAM" id="MobiDB-lite"/>
    </source>
</evidence>
<feature type="region of interest" description="Disordered" evidence="1">
    <location>
        <begin position="73"/>
        <end position="144"/>
    </location>
</feature>
<dbReference type="EMBL" id="CAICTM010000040">
    <property type="protein sequence ID" value="CAB9498528.1"/>
    <property type="molecule type" value="Genomic_DNA"/>
</dbReference>
<evidence type="ECO:0000313" key="3">
    <source>
        <dbReference type="Proteomes" id="UP001153069"/>
    </source>
</evidence>
<gene>
    <name evidence="2" type="ORF">SEMRO_40_G024570.1</name>
</gene>
<dbReference type="AlphaFoldDB" id="A0A9N8D8T1"/>
<feature type="compositionally biased region" description="Low complexity" evidence="1">
    <location>
        <begin position="1"/>
        <end position="23"/>
    </location>
</feature>
<name>A0A9N8D8T1_9STRA</name>
<organism evidence="2 3">
    <name type="scientific">Seminavis robusta</name>
    <dbReference type="NCBI Taxonomy" id="568900"/>
    <lineage>
        <taxon>Eukaryota</taxon>
        <taxon>Sar</taxon>
        <taxon>Stramenopiles</taxon>
        <taxon>Ochrophyta</taxon>
        <taxon>Bacillariophyta</taxon>
        <taxon>Bacillariophyceae</taxon>
        <taxon>Bacillariophycidae</taxon>
        <taxon>Naviculales</taxon>
        <taxon>Naviculaceae</taxon>
        <taxon>Seminavis</taxon>
    </lineage>
</organism>
<feature type="compositionally biased region" description="Basic and acidic residues" evidence="1">
    <location>
        <begin position="107"/>
        <end position="116"/>
    </location>
</feature>
<keyword evidence="3" id="KW-1185">Reference proteome</keyword>
<sequence length="179" mass="20181">MNHSTIVDSSSLNTSSISSPSPRGIRRSLLRMSMMTSSQNDNNNNNTMNVEPADCCERIRSLRSAAALPLRVRDTSAPDSGKVPHTIITTTTTTTRKSLSDCTPQKPMRENSDQKQRKTLAPKRRSKPRRQSGMLCRGRNDRPDTVRNMMVLMRTDSDRRILVNTLERKLRRVAAVAEQ</sequence>
<evidence type="ECO:0000313" key="2">
    <source>
        <dbReference type="EMBL" id="CAB9498528.1"/>
    </source>
</evidence>
<feature type="region of interest" description="Disordered" evidence="1">
    <location>
        <begin position="1"/>
        <end position="24"/>
    </location>
</feature>
<feature type="compositionally biased region" description="Low complexity" evidence="1">
    <location>
        <begin position="86"/>
        <end position="95"/>
    </location>
</feature>
<feature type="compositionally biased region" description="Basic residues" evidence="1">
    <location>
        <begin position="117"/>
        <end position="130"/>
    </location>
</feature>
<proteinExistence type="predicted"/>